<evidence type="ECO:0000256" key="1">
    <source>
        <dbReference type="PROSITE-ProRule" id="PRU00169"/>
    </source>
</evidence>
<dbReference type="PANTHER" id="PTHR37299:SF1">
    <property type="entry name" value="STAGE 0 SPORULATION PROTEIN A HOMOLOG"/>
    <property type="match status" value="1"/>
</dbReference>
<dbReference type="SMART" id="SM00850">
    <property type="entry name" value="LytTR"/>
    <property type="match status" value="1"/>
</dbReference>
<dbReference type="InterPro" id="IPR007492">
    <property type="entry name" value="LytTR_DNA-bd_dom"/>
</dbReference>
<dbReference type="SUPFAM" id="SSF52172">
    <property type="entry name" value="CheY-like"/>
    <property type="match status" value="1"/>
</dbReference>
<dbReference type="GO" id="GO:0000156">
    <property type="term" value="F:phosphorelay response regulator activity"/>
    <property type="evidence" value="ECO:0007669"/>
    <property type="project" value="InterPro"/>
</dbReference>
<feature type="domain" description="Response regulatory" evidence="2">
    <location>
        <begin position="5"/>
        <end position="116"/>
    </location>
</feature>
<comment type="caution">
    <text evidence="4">The sequence shown here is derived from an EMBL/GenBank/DDBJ whole genome shotgun (WGS) entry which is preliminary data.</text>
</comment>
<accession>A0A2W5FBL4</accession>
<dbReference type="Pfam" id="PF00072">
    <property type="entry name" value="Response_reg"/>
    <property type="match status" value="1"/>
</dbReference>
<dbReference type="PANTHER" id="PTHR37299">
    <property type="entry name" value="TRANSCRIPTIONAL REGULATOR-RELATED"/>
    <property type="match status" value="1"/>
</dbReference>
<dbReference type="Pfam" id="PF04397">
    <property type="entry name" value="LytTR"/>
    <property type="match status" value="1"/>
</dbReference>
<evidence type="ECO:0000259" key="2">
    <source>
        <dbReference type="PROSITE" id="PS50110"/>
    </source>
</evidence>
<evidence type="ECO:0000313" key="4">
    <source>
        <dbReference type="EMBL" id="PZP51020.1"/>
    </source>
</evidence>
<evidence type="ECO:0000259" key="3">
    <source>
        <dbReference type="PROSITE" id="PS50930"/>
    </source>
</evidence>
<keyword evidence="1" id="KW-0597">Phosphoprotein</keyword>
<dbReference type="PROSITE" id="PS50110">
    <property type="entry name" value="RESPONSE_REGULATORY"/>
    <property type="match status" value="1"/>
</dbReference>
<dbReference type="PROSITE" id="PS50930">
    <property type="entry name" value="HTH_LYTTR"/>
    <property type="match status" value="1"/>
</dbReference>
<feature type="modified residue" description="4-aspartylphosphate" evidence="1">
    <location>
        <position position="56"/>
    </location>
</feature>
<reference evidence="4 5" key="1">
    <citation type="submission" date="2017-11" db="EMBL/GenBank/DDBJ databases">
        <title>Infants hospitalized years apart are colonized by the same room-sourced microbial strains.</title>
        <authorList>
            <person name="Brooks B."/>
            <person name="Olm M.R."/>
            <person name="Firek B.A."/>
            <person name="Baker R."/>
            <person name="Thomas B.C."/>
            <person name="Morowitz M.J."/>
            <person name="Banfield J.F."/>
        </authorList>
    </citation>
    <scope>NUCLEOTIDE SEQUENCE [LARGE SCALE GENOMIC DNA]</scope>
    <source>
        <strain evidence="4">S2_009_000_R2_76</strain>
    </source>
</reference>
<dbReference type="AlphaFoldDB" id="A0A2W5FBL4"/>
<name>A0A2W5FBL4_9SPHI</name>
<gene>
    <name evidence="4" type="ORF">DI598_04240</name>
</gene>
<dbReference type="Gene3D" id="3.40.50.2300">
    <property type="match status" value="1"/>
</dbReference>
<protein>
    <submittedName>
        <fullName evidence="4">DNA-binding response regulator</fullName>
    </submittedName>
</protein>
<dbReference type="InterPro" id="IPR046947">
    <property type="entry name" value="LytR-like"/>
</dbReference>
<dbReference type="InterPro" id="IPR001789">
    <property type="entry name" value="Sig_transdc_resp-reg_receiver"/>
</dbReference>
<evidence type="ECO:0000313" key="5">
    <source>
        <dbReference type="Proteomes" id="UP000249645"/>
    </source>
</evidence>
<proteinExistence type="predicted"/>
<dbReference type="InterPro" id="IPR011006">
    <property type="entry name" value="CheY-like_superfamily"/>
</dbReference>
<dbReference type="SMART" id="SM00448">
    <property type="entry name" value="REC"/>
    <property type="match status" value="1"/>
</dbReference>
<sequence length="231" mass="26850">MESFNCLVVEDEPLAAEILQDYIAEVPFLHFVGHCRDGIFALQFLQKEKVDVMFLDIHLPKIKGLDFLKTLKNPPQVIITTAYRDYALDSYELSVVDYLLKPISFNRFLMAVNKLKTQGTTNSIIQEPPHLLINNNKKRKKILLQDILYIESQREYVQIVTQQQRYLTKITLSEIELQIANGNFLRIHRSFIVALDKVTAYTAVTFEILEYQLPIGRSYRDQVQARIATKK</sequence>
<organism evidence="4 5">
    <name type="scientific">Pseudopedobacter saltans</name>
    <dbReference type="NCBI Taxonomy" id="151895"/>
    <lineage>
        <taxon>Bacteria</taxon>
        <taxon>Pseudomonadati</taxon>
        <taxon>Bacteroidota</taxon>
        <taxon>Sphingobacteriia</taxon>
        <taxon>Sphingobacteriales</taxon>
        <taxon>Sphingobacteriaceae</taxon>
        <taxon>Pseudopedobacter</taxon>
    </lineage>
</organism>
<dbReference type="Proteomes" id="UP000249645">
    <property type="component" value="Unassembled WGS sequence"/>
</dbReference>
<keyword evidence="4" id="KW-0238">DNA-binding</keyword>
<dbReference type="Gene3D" id="2.40.50.1020">
    <property type="entry name" value="LytTr DNA-binding domain"/>
    <property type="match status" value="1"/>
</dbReference>
<dbReference type="EMBL" id="QFOI01000045">
    <property type="protein sequence ID" value="PZP51020.1"/>
    <property type="molecule type" value="Genomic_DNA"/>
</dbReference>
<feature type="domain" description="HTH LytTR-type" evidence="3">
    <location>
        <begin position="131"/>
        <end position="229"/>
    </location>
</feature>
<dbReference type="GO" id="GO:0003677">
    <property type="term" value="F:DNA binding"/>
    <property type="evidence" value="ECO:0007669"/>
    <property type="project" value="UniProtKB-KW"/>
</dbReference>